<dbReference type="SUPFAM" id="SSF52540">
    <property type="entry name" value="P-loop containing nucleoside triphosphate hydrolases"/>
    <property type="match status" value="1"/>
</dbReference>
<comment type="caution">
    <text evidence="2">The sequence shown here is derived from an EMBL/GenBank/DDBJ whole genome shotgun (WGS) entry which is preliminary data.</text>
</comment>
<dbReference type="Proteomes" id="UP000652681">
    <property type="component" value="Unassembled WGS sequence"/>
</dbReference>
<accession>A0A8J6P8Q3</accession>
<organism evidence="2 3">
    <name type="scientific">Taishania pollutisoli</name>
    <dbReference type="NCBI Taxonomy" id="2766479"/>
    <lineage>
        <taxon>Bacteria</taxon>
        <taxon>Pseudomonadati</taxon>
        <taxon>Bacteroidota</taxon>
        <taxon>Flavobacteriia</taxon>
        <taxon>Flavobacteriales</taxon>
        <taxon>Crocinitomicaceae</taxon>
        <taxon>Taishania</taxon>
    </lineage>
</organism>
<proteinExistence type="predicted"/>
<dbReference type="GO" id="GO:0005524">
    <property type="term" value="F:ATP binding"/>
    <property type="evidence" value="ECO:0007669"/>
    <property type="project" value="InterPro"/>
</dbReference>
<dbReference type="RefSeq" id="WP_216713867.1">
    <property type="nucleotide sequence ID" value="NZ_JACVEL010000003.1"/>
</dbReference>
<evidence type="ECO:0000259" key="1">
    <source>
        <dbReference type="Pfam" id="PF07728"/>
    </source>
</evidence>
<protein>
    <submittedName>
        <fullName evidence="2">AAA family ATPase</fullName>
    </submittedName>
</protein>
<dbReference type="EMBL" id="JACVEL010000003">
    <property type="protein sequence ID" value="MBC9812196.1"/>
    <property type="molecule type" value="Genomic_DNA"/>
</dbReference>
<dbReference type="InterPro" id="IPR052934">
    <property type="entry name" value="Methyl-DNA_Rec/Restrict_Enz"/>
</dbReference>
<name>A0A8J6P8Q3_9FLAO</name>
<dbReference type="AlphaFoldDB" id="A0A8J6P8Q3"/>
<gene>
    <name evidence="2" type="ORF">H9Y05_06855</name>
</gene>
<feature type="domain" description="ATPase dynein-related AAA" evidence="1">
    <location>
        <begin position="357"/>
        <end position="475"/>
    </location>
</feature>
<dbReference type="InterPro" id="IPR027417">
    <property type="entry name" value="P-loop_NTPase"/>
</dbReference>
<dbReference type="Gene3D" id="3.40.50.300">
    <property type="entry name" value="P-loop containing nucleotide triphosphate hydrolases"/>
    <property type="match status" value="2"/>
</dbReference>
<dbReference type="GO" id="GO:0016887">
    <property type="term" value="F:ATP hydrolysis activity"/>
    <property type="evidence" value="ECO:0007669"/>
    <property type="project" value="InterPro"/>
</dbReference>
<dbReference type="PANTHER" id="PTHR37291">
    <property type="entry name" value="5-METHYLCYTOSINE-SPECIFIC RESTRICTION ENZYME B"/>
    <property type="match status" value="1"/>
</dbReference>
<dbReference type="Pfam" id="PF07728">
    <property type="entry name" value="AAA_5"/>
    <property type="match status" value="1"/>
</dbReference>
<evidence type="ECO:0000313" key="2">
    <source>
        <dbReference type="EMBL" id="MBC9812196.1"/>
    </source>
</evidence>
<dbReference type="InterPro" id="IPR011704">
    <property type="entry name" value="ATPase_dyneun-rel_AAA"/>
</dbReference>
<evidence type="ECO:0000313" key="3">
    <source>
        <dbReference type="Proteomes" id="UP000652681"/>
    </source>
</evidence>
<dbReference type="PANTHER" id="PTHR37291:SF1">
    <property type="entry name" value="TYPE IV METHYL-DIRECTED RESTRICTION ENZYME ECOKMCRB SUBUNIT"/>
    <property type="match status" value="1"/>
</dbReference>
<sequence length="572" mass="65931">MEPITQEDLNKIQDFAGLPDESSKRKVLKKIYEKLDFLCKKIENKGFEYSIRKDPRKVAGSNITFREYQWAKIYPKGMKNSCKDYFAYVVDLSDSLHFHMMGVGDYQSHPLSTKASNTCWTELDIENFNYEEIAEKFREFDKKYRKLFVETGVGFGIAECIKMKEELFMEDIIKLLIQKGQIVLQGPPGTGKTYTAKDVAEKLIFDDISSDKNAQKIRLDNSGQFKLVQFHPSYTYEDFVRGIEAKGTDNGIEYKAVEKLLSSFARDAATNWENHFSNPADIHRKNWISEKFDLFLEEFTEQFANSTNGQIDLTDSVYVMQIDDDCLRYKGDAWAKPSRINFSDLRNMIEVNLDDPDNLFFPANISKHANHRSSYYGAVLKKFFKFSGKYSPAESEQEVLKKYVLVIDELNRANLPSVLGELIYALEYRGENIETVYEVEGSKNIQLPKNLYIIGTMNTADRSVGHIDYAIRRRFAFVDVLPSEVPITSEEGKLLFNKVANLFVKIEDGKTKSSDHLSPDFNYKEVQLGHSYFIGNADKLPFKLEYEIKPILREYLKDGILMSTAEDLIESL</sequence>
<keyword evidence="3" id="KW-1185">Reference proteome</keyword>
<reference evidence="2" key="1">
    <citation type="submission" date="2020-09" db="EMBL/GenBank/DDBJ databases">
        <title>Taishania pollutisoli gen. nov., sp. nov., Isolated from Tetrabromobisphenol A-Contaminated Soil.</title>
        <authorList>
            <person name="Chen Q."/>
        </authorList>
    </citation>
    <scope>NUCLEOTIDE SEQUENCE</scope>
    <source>
        <strain evidence="2">CZZ-1</strain>
    </source>
</reference>